<keyword evidence="2" id="KW-0863">Zinc-finger</keyword>
<evidence type="ECO:0000256" key="1">
    <source>
        <dbReference type="ARBA" id="ARBA00022723"/>
    </source>
</evidence>
<name>A0AAN6D8N6_9ASCO</name>
<feature type="region of interest" description="Disordered" evidence="5">
    <location>
        <begin position="195"/>
        <end position="245"/>
    </location>
</feature>
<dbReference type="EMBL" id="JAHLUN010000004">
    <property type="protein sequence ID" value="KAG7766579.1"/>
    <property type="molecule type" value="Genomic_DNA"/>
</dbReference>
<evidence type="ECO:0000313" key="7">
    <source>
        <dbReference type="EMBL" id="KAG7729265.1"/>
    </source>
</evidence>
<accession>A0AAN6D8N6</accession>
<feature type="compositionally biased region" description="Polar residues" evidence="5">
    <location>
        <begin position="37"/>
        <end position="56"/>
    </location>
</feature>
<gene>
    <name evidence="7" type="ORF">KL933_001491</name>
    <name evidence="8" type="ORF">KL946_001767</name>
</gene>
<reference evidence="7 9" key="1">
    <citation type="journal article" date="2021" name="G3 (Bethesda)">
        <title>Genomic diversity, chromosomal rearrangements, and interspecies hybridization in the ogataea polymorpha species complex.</title>
        <authorList>
            <person name="Hanson S.J."/>
            <person name="Cinneide E.O."/>
            <person name="Salzberg L.I."/>
            <person name="Wolfe K.H."/>
            <person name="McGowan J."/>
            <person name="Fitzpatrick D.A."/>
            <person name="Matlin K."/>
        </authorList>
    </citation>
    <scope>NUCLEOTIDE SEQUENCE</scope>
    <source>
        <strain evidence="8">81-436-3</strain>
        <strain evidence="7">83-405-1</strain>
    </source>
</reference>
<keyword evidence="9" id="KW-1185">Reference proteome</keyword>
<evidence type="ECO:0000256" key="4">
    <source>
        <dbReference type="ARBA" id="ARBA00022853"/>
    </source>
</evidence>
<dbReference type="Pfam" id="PF00856">
    <property type="entry name" value="SET"/>
    <property type="match status" value="1"/>
</dbReference>
<dbReference type="CDD" id="cd15550">
    <property type="entry name" value="PHD_MLL5"/>
    <property type="match status" value="1"/>
</dbReference>
<feature type="compositionally biased region" description="Basic and acidic residues" evidence="5">
    <location>
        <begin position="100"/>
        <end position="120"/>
    </location>
</feature>
<dbReference type="InterPro" id="IPR046341">
    <property type="entry name" value="SET_dom_sf"/>
</dbReference>
<dbReference type="EMBL" id="JAHLUH010000003">
    <property type="protein sequence ID" value="KAG7729265.1"/>
    <property type="molecule type" value="Genomic_DNA"/>
</dbReference>
<dbReference type="Proteomes" id="UP000738402">
    <property type="component" value="Unassembled WGS sequence"/>
</dbReference>
<sequence>MTSHPDLQDTEAAGLLMLFSHQSQRLSAGRFEEAQPAVSSVSEATVQGKESPSVRQIDQGVVTSPGPAAAALASGSSNNKAMVAAAALAAAAATPLPLLTREKEETKPDKDQKEEEKRSDSVVSYAVDPDSGVIGCVCAYEHDDGFTIQCDRCFRWQHAVCMGIDDIDDVPETYLCYLCDPSLVVNAEKARKLQAVRMQPKRRRSGNDAQAEAGHGRKELVDSKPPSSRAKKQKTGSVEAGDEDEAGGEIVERYQTLYVEIDGFEYKSGAAKTLVEKLATLLLQKDSQVPEFKDEHDFAAKLLAKSKLEVRSVTENAKARFNGLSKLYLSTAVEVRPNQLLSEIVGEIDLKDNYIGERWNQYWLLGCAKPKAFFHPRLPLVVDQRGLGNVTRFVRKSCFPNCEVRSVVVGNRLRFVLAATQKIESESELTLPWEWDDAHPIRKLRDASFDALSHEEQAKLVASVQAVLDLTECGCASGDCLLAKVRRASTSLQRQSRKHVPELEQTYEPLEVRELHRDRVILETLGRPLKDETQLKFESASPAPLDPLVLPPKYQIIKKYLQEPRPAPLHTSDKLYVPVPVVAIKEPTKVEVVEAKEEERPKVVKKFSLADYKKKSKGEKLVK</sequence>
<dbReference type="GO" id="GO:0034967">
    <property type="term" value="C:Set3 complex"/>
    <property type="evidence" value="ECO:0007669"/>
    <property type="project" value="TreeGrafter"/>
</dbReference>
<comment type="caution">
    <text evidence="7">The sequence shown here is derived from an EMBL/GenBank/DDBJ whole genome shotgun (WGS) entry which is preliminary data.</text>
</comment>
<dbReference type="PROSITE" id="PS50280">
    <property type="entry name" value="SET"/>
    <property type="match status" value="1"/>
</dbReference>
<evidence type="ECO:0000256" key="5">
    <source>
        <dbReference type="SAM" id="MobiDB-lite"/>
    </source>
</evidence>
<dbReference type="GO" id="GO:0006325">
    <property type="term" value="P:chromatin organization"/>
    <property type="evidence" value="ECO:0007669"/>
    <property type="project" value="UniProtKB-KW"/>
</dbReference>
<dbReference type="Pfam" id="PF20826">
    <property type="entry name" value="PHD_5"/>
    <property type="match status" value="1"/>
</dbReference>
<dbReference type="GO" id="GO:0006355">
    <property type="term" value="P:regulation of DNA-templated transcription"/>
    <property type="evidence" value="ECO:0007669"/>
    <property type="project" value="TreeGrafter"/>
</dbReference>
<dbReference type="InterPro" id="IPR013083">
    <property type="entry name" value="Znf_RING/FYVE/PHD"/>
</dbReference>
<dbReference type="SMART" id="SM00317">
    <property type="entry name" value="SET"/>
    <property type="match status" value="1"/>
</dbReference>
<dbReference type="SMART" id="SM00249">
    <property type="entry name" value="PHD"/>
    <property type="match status" value="1"/>
</dbReference>
<keyword evidence="4" id="KW-0156">Chromatin regulator</keyword>
<keyword evidence="1" id="KW-0479">Metal-binding</keyword>
<dbReference type="InterPro" id="IPR001214">
    <property type="entry name" value="SET_dom"/>
</dbReference>
<evidence type="ECO:0000256" key="3">
    <source>
        <dbReference type="ARBA" id="ARBA00022833"/>
    </source>
</evidence>
<dbReference type="InterPro" id="IPR001965">
    <property type="entry name" value="Znf_PHD"/>
</dbReference>
<evidence type="ECO:0000313" key="10">
    <source>
        <dbReference type="Proteomes" id="UP000738402"/>
    </source>
</evidence>
<dbReference type="PANTHER" id="PTHR46462">
    <property type="entry name" value="UPSET, ISOFORM A"/>
    <property type="match status" value="1"/>
</dbReference>
<evidence type="ECO:0000259" key="6">
    <source>
        <dbReference type="PROSITE" id="PS50280"/>
    </source>
</evidence>
<proteinExistence type="predicted"/>
<dbReference type="Proteomes" id="UP000697297">
    <property type="component" value="Unassembled WGS sequence"/>
</dbReference>
<protein>
    <recommendedName>
        <fullName evidence="6">SET domain-containing protein</fullName>
    </recommendedName>
</protein>
<feature type="region of interest" description="Disordered" evidence="5">
    <location>
        <begin position="28"/>
        <end position="73"/>
    </location>
</feature>
<dbReference type="Gene3D" id="3.30.40.10">
    <property type="entry name" value="Zinc/RING finger domain, C3HC4 (zinc finger)"/>
    <property type="match status" value="1"/>
</dbReference>
<dbReference type="InterPro" id="IPR011011">
    <property type="entry name" value="Znf_FYVE_PHD"/>
</dbReference>
<feature type="compositionally biased region" description="Low complexity" evidence="5">
    <location>
        <begin position="64"/>
        <end position="73"/>
    </location>
</feature>
<evidence type="ECO:0000313" key="9">
    <source>
        <dbReference type="Proteomes" id="UP000697297"/>
    </source>
</evidence>
<evidence type="ECO:0000256" key="2">
    <source>
        <dbReference type="ARBA" id="ARBA00022771"/>
    </source>
</evidence>
<dbReference type="GO" id="GO:0070210">
    <property type="term" value="C:Rpd3L-Expanded complex"/>
    <property type="evidence" value="ECO:0007669"/>
    <property type="project" value="TreeGrafter"/>
</dbReference>
<evidence type="ECO:0000313" key="8">
    <source>
        <dbReference type="EMBL" id="KAG7766579.1"/>
    </source>
</evidence>
<dbReference type="PANTHER" id="PTHR46462:SF3">
    <property type="entry name" value="UPSET, ISOFORM A"/>
    <property type="match status" value="1"/>
</dbReference>
<organism evidence="7 10">
    <name type="scientific">Ogataea haglerorum</name>
    <dbReference type="NCBI Taxonomy" id="1937702"/>
    <lineage>
        <taxon>Eukaryota</taxon>
        <taxon>Fungi</taxon>
        <taxon>Dikarya</taxon>
        <taxon>Ascomycota</taxon>
        <taxon>Saccharomycotina</taxon>
        <taxon>Pichiomycetes</taxon>
        <taxon>Pichiales</taxon>
        <taxon>Pichiaceae</taxon>
        <taxon>Ogataea</taxon>
    </lineage>
</organism>
<keyword evidence="3" id="KW-0862">Zinc</keyword>
<dbReference type="GO" id="GO:0008270">
    <property type="term" value="F:zinc ion binding"/>
    <property type="evidence" value="ECO:0007669"/>
    <property type="project" value="UniProtKB-KW"/>
</dbReference>
<dbReference type="Gene3D" id="2.170.270.10">
    <property type="entry name" value="SET domain"/>
    <property type="match status" value="1"/>
</dbReference>
<dbReference type="SUPFAM" id="SSF57903">
    <property type="entry name" value="FYVE/PHD zinc finger"/>
    <property type="match status" value="1"/>
</dbReference>
<dbReference type="AlphaFoldDB" id="A0AAN6D8N6"/>
<dbReference type="PROSITE" id="PS01359">
    <property type="entry name" value="ZF_PHD_1"/>
    <property type="match status" value="1"/>
</dbReference>
<feature type="region of interest" description="Disordered" evidence="5">
    <location>
        <begin position="98"/>
        <end position="121"/>
    </location>
</feature>
<dbReference type="InterPro" id="IPR019786">
    <property type="entry name" value="Zinc_finger_PHD-type_CS"/>
</dbReference>
<dbReference type="SUPFAM" id="SSF82199">
    <property type="entry name" value="SET domain"/>
    <property type="match status" value="1"/>
</dbReference>
<feature type="domain" description="SET" evidence="6">
    <location>
        <begin position="306"/>
        <end position="434"/>
    </location>
</feature>